<evidence type="ECO:0000313" key="4">
    <source>
        <dbReference type="Proteomes" id="UP000242592"/>
    </source>
</evidence>
<sequence>MANIDDKDVMSEDEKESKLLNALHKTLDLAFDKAQEENALMLKKLIEITQIISSNLKLKGIIKATLKRLNKIIEGEYFAIWLFDETGKKIILKAYLEKNDGLKVNFEDRIEIENTVINEFVDENVLVLSKDTKDYKYFKNLINFMKENIQSILLIPIQGLGNIYGILIVCTHYPMDHRSNEIGYLSIIANQVGLSLENAQLYKSLQNYFYNVVNALVAALEAKDKYTQGHSLRVAQWSKIVARELDLSENEQKKIYIAGLLHDIGKVGVEEYILLKKAPLTSQEIEKIREHPVLGVKILEPANVPKEIIKAVLYHHENYDGSGYPEGISGEKIPVLARIIRVVDSYDAMISDRPYRKAFSKEWAIEELKRCSGKQFDPSIVDIVVRLIKRGIFDNIVIEN</sequence>
<proteinExistence type="predicted"/>
<dbReference type="Gene3D" id="1.10.3210.10">
    <property type="entry name" value="Hypothetical protein af1432"/>
    <property type="match status" value="1"/>
</dbReference>
<evidence type="ECO:0000313" key="3">
    <source>
        <dbReference type="EMBL" id="SHH17084.1"/>
    </source>
</evidence>
<dbReference type="PROSITE" id="PS51831">
    <property type="entry name" value="HD"/>
    <property type="match status" value="1"/>
</dbReference>
<dbReference type="Pfam" id="PF01590">
    <property type="entry name" value="GAF"/>
    <property type="match status" value="1"/>
</dbReference>
<dbReference type="STRING" id="1123380.SAMN02745199_0123"/>
<reference evidence="4" key="1">
    <citation type="submission" date="2016-11" db="EMBL/GenBank/DDBJ databases">
        <authorList>
            <person name="Varghese N."/>
            <person name="Submissions S."/>
        </authorList>
    </citation>
    <scope>NUCLEOTIDE SEQUENCE [LARGE SCALE GENOMIC DNA]</scope>
    <source>
        <strain evidence="4">DSM 15807</strain>
    </source>
</reference>
<dbReference type="SMART" id="SM00065">
    <property type="entry name" value="GAF"/>
    <property type="match status" value="1"/>
</dbReference>
<evidence type="ECO:0000259" key="1">
    <source>
        <dbReference type="PROSITE" id="PS51831"/>
    </source>
</evidence>
<protein>
    <submittedName>
        <fullName evidence="3">HDIG domain-containing protein</fullName>
    </submittedName>
</protein>
<dbReference type="NCBIfam" id="TIGR00277">
    <property type="entry name" value="HDIG"/>
    <property type="match status" value="1"/>
</dbReference>
<dbReference type="PROSITE" id="PS51832">
    <property type="entry name" value="HD_GYP"/>
    <property type="match status" value="1"/>
</dbReference>
<dbReference type="InterPro" id="IPR006674">
    <property type="entry name" value="HD_domain"/>
</dbReference>
<dbReference type="InterPro" id="IPR003607">
    <property type="entry name" value="HD/PDEase_dom"/>
</dbReference>
<dbReference type="RefSeq" id="WP_200773520.1">
    <property type="nucleotide sequence ID" value="NZ_FQXN01000001.1"/>
</dbReference>
<name>A0A1M5QSI3_9BACT</name>
<dbReference type="InterPro" id="IPR006675">
    <property type="entry name" value="HDIG_dom"/>
</dbReference>
<organism evidence="3 4">
    <name type="scientific">Thermosipho atlanticus DSM 15807</name>
    <dbReference type="NCBI Taxonomy" id="1123380"/>
    <lineage>
        <taxon>Bacteria</taxon>
        <taxon>Thermotogati</taxon>
        <taxon>Thermotogota</taxon>
        <taxon>Thermotogae</taxon>
        <taxon>Thermotogales</taxon>
        <taxon>Fervidobacteriaceae</taxon>
        <taxon>Thermosipho</taxon>
    </lineage>
</organism>
<dbReference type="InterPro" id="IPR037522">
    <property type="entry name" value="HD_GYP_dom"/>
</dbReference>
<dbReference type="PANTHER" id="PTHR43155">
    <property type="entry name" value="CYCLIC DI-GMP PHOSPHODIESTERASE PA4108-RELATED"/>
    <property type="match status" value="1"/>
</dbReference>
<dbReference type="PANTHER" id="PTHR43155:SF2">
    <property type="entry name" value="CYCLIC DI-GMP PHOSPHODIESTERASE PA4108"/>
    <property type="match status" value="1"/>
</dbReference>
<dbReference type="InterPro" id="IPR029016">
    <property type="entry name" value="GAF-like_dom_sf"/>
</dbReference>
<dbReference type="SMART" id="SM00471">
    <property type="entry name" value="HDc"/>
    <property type="match status" value="1"/>
</dbReference>
<dbReference type="SUPFAM" id="SSF109604">
    <property type="entry name" value="HD-domain/PDEase-like"/>
    <property type="match status" value="1"/>
</dbReference>
<dbReference type="AlphaFoldDB" id="A0A1M5QSI3"/>
<dbReference type="Gene3D" id="3.30.450.40">
    <property type="match status" value="1"/>
</dbReference>
<dbReference type="InterPro" id="IPR003018">
    <property type="entry name" value="GAF"/>
</dbReference>
<dbReference type="EMBL" id="FQXN01000001">
    <property type="protein sequence ID" value="SHH17084.1"/>
    <property type="molecule type" value="Genomic_DNA"/>
</dbReference>
<dbReference type="Proteomes" id="UP000242592">
    <property type="component" value="Unassembled WGS sequence"/>
</dbReference>
<dbReference type="Pfam" id="PF13487">
    <property type="entry name" value="HD_5"/>
    <property type="match status" value="1"/>
</dbReference>
<dbReference type="CDD" id="cd00077">
    <property type="entry name" value="HDc"/>
    <property type="match status" value="1"/>
</dbReference>
<gene>
    <name evidence="3" type="ORF">SAMN02745199_0123</name>
</gene>
<keyword evidence="4" id="KW-1185">Reference proteome</keyword>
<feature type="domain" description="HD-GYP" evidence="2">
    <location>
        <begin position="205"/>
        <end position="400"/>
    </location>
</feature>
<feature type="domain" description="HD" evidence="1">
    <location>
        <begin position="227"/>
        <end position="349"/>
    </location>
</feature>
<dbReference type="SUPFAM" id="SSF55781">
    <property type="entry name" value="GAF domain-like"/>
    <property type="match status" value="1"/>
</dbReference>
<accession>A0A1M5QSI3</accession>
<evidence type="ECO:0000259" key="2">
    <source>
        <dbReference type="PROSITE" id="PS51832"/>
    </source>
</evidence>